<evidence type="ECO:0000313" key="1">
    <source>
        <dbReference type="EMBL" id="AXH59615.1"/>
    </source>
</evidence>
<dbReference type="AlphaFoldDB" id="A0AAD0M4J6"/>
<protein>
    <submittedName>
        <fullName evidence="1">Uncharacterized protein</fullName>
    </submittedName>
</protein>
<reference evidence="1 2" key="1">
    <citation type="journal article" date="2011" name="PLoS Pathog.">
        <title>Dynamic evolution of pathogenicity revealed by sequencing and comparative genomics of 19 Pseudomonas syringae isolates.</title>
        <authorList>
            <person name="Baltrus D.A."/>
            <person name="Nishimura M.T."/>
            <person name="Romanchuk A."/>
            <person name="Chang J.H."/>
            <person name="Mukhtar M.S."/>
            <person name="Cherkis K."/>
            <person name="Roach J."/>
            <person name="Grant S.R."/>
            <person name="Jones C.D."/>
            <person name="Dangl J.L."/>
        </authorList>
    </citation>
    <scope>NUCLEOTIDE SEQUENCE [LARGE SCALE GENOMIC DNA]</scope>
    <source>
        <strain evidence="1 2">M301315</strain>
    </source>
</reference>
<organism evidence="1 2">
    <name type="scientific">Pseudomonas amygdali pv. lachrymans str. M301315</name>
    <dbReference type="NCBI Taxonomy" id="629260"/>
    <lineage>
        <taxon>Bacteria</taxon>
        <taxon>Pseudomonadati</taxon>
        <taxon>Pseudomonadota</taxon>
        <taxon>Gammaproteobacteria</taxon>
        <taxon>Pseudomonadales</taxon>
        <taxon>Pseudomonadaceae</taxon>
        <taxon>Pseudomonas</taxon>
        <taxon>Pseudomonas amygdali</taxon>
    </lineage>
</organism>
<dbReference type="EMBL" id="CP031226">
    <property type="protein sequence ID" value="AXH59615.1"/>
    <property type="molecule type" value="Genomic_DNA"/>
</dbReference>
<dbReference type="Proteomes" id="UP000006426">
    <property type="component" value="Plasmid pmppla107"/>
</dbReference>
<accession>A0AAD0M4J6</accession>
<keyword evidence="1" id="KW-0614">Plasmid</keyword>
<gene>
    <name evidence="1" type="ORF">PLA107_030800</name>
</gene>
<name>A0AAD0M4J6_PSEAV</name>
<evidence type="ECO:0000313" key="2">
    <source>
        <dbReference type="Proteomes" id="UP000006426"/>
    </source>
</evidence>
<dbReference type="RefSeq" id="WP_005742157.1">
    <property type="nucleotide sequence ID" value="NZ_CP031226.1"/>
</dbReference>
<geneLocation type="plasmid" evidence="2">
    <name>pmppla107</name>
</geneLocation>
<proteinExistence type="predicted"/>
<dbReference type="GeneID" id="39474641"/>
<sequence length="92" mass="10146">MTTVDVSAQAAPKLPAGAYAALEGLQAQAKAAMMMYPTNDKDTRKAGKQALREAQSTMHVNEAWVSKIMQVLRLHGKCLDQIDAQWLERKMS</sequence>